<evidence type="ECO:0000256" key="3">
    <source>
        <dbReference type="ARBA" id="ARBA00022475"/>
    </source>
</evidence>
<dbReference type="PROSITE" id="PS00138">
    <property type="entry name" value="SUBTILASE_SER"/>
    <property type="match status" value="1"/>
</dbReference>
<evidence type="ECO:0000256" key="12">
    <source>
        <dbReference type="RuleBase" id="RU003355"/>
    </source>
</evidence>
<dbReference type="PROSITE" id="PS00137">
    <property type="entry name" value="SUBTILASE_HIS"/>
    <property type="match status" value="1"/>
</dbReference>
<evidence type="ECO:0000256" key="11">
    <source>
        <dbReference type="PROSITE-ProRule" id="PRU01240"/>
    </source>
</evidence>
<feature type="domain" description="Peptidase S8/S53" evidence="14">
    <location>
        <begin position="378"/>
        <end position="674"/>
    </location>
</feature>
<evidence type="ECO:0000256" key="10">
    <source>
        <dbReference type="ARBA" id="ARBA00023136"/>
    </source>
</evidence>
<feature type="active site" description="Charge relay system" evidence="11">
    <location>
        <position position="387"/>
    </location>
</feature>
<accession>A0A9X3BTZ0</accession>
<evidence type="ECO:0000256" key="8">
    <source>
        <dbReference type="ARBA" id="ARBA00022825"/>
    </source>
</evidence>
<evidence type="ECO:0000256" key="6">
    <source>
        <dbReference type="ARBA" id="ARBA00022729"/>
    </source>
</evidence>
<dbReference type="InterPro" id="IPR036852">
    <property type="entry name" value="Peptidase_S8/S53_dom_sf"/>
</dbReference>
<dbReference type="PANTHER" id="PTHR42884:SF14">
    <property type="entry name" value="NEUROENDOCRINE CONVERTASE 1"/>
    <property type="match status" value="1"/>
</dbReference>
<feature type="compositionally biased region" description="Basic residues" evidence="13">
    <location>
        <begin position="9"/>
        <end position="29"/>
    </location>
</feature>
<comment type="caution">
    <text evidence="15">The sequence shown here is derived from an EMBL/GenBank/DDBJ whole genome shotgun (WGS) entry which is preliminary data.</text>
</comment>
<dbReference type="PRINTS" id="PR00723">
    <property type="entry name" value="SUBTILISIN"/>
</dbReference>
<dbReference type="InterPro" id="IPR023828">
    <property type="entry name" value="Peptidase_S8_Ser-AS"/>
</dbReference>
<dbReference type="Gene3D" id="3.40.50.200">
    <property type="entry name" value="Peptidase S8/S53 domain"/>
    <property type="match status" value="1"/>
</dbReference>
<dbReference type="GO" id="GO:0016485">
    <property type="term" value="P:protein processing"/>
    <property type="evidence" value="ECO:0007669"/>
    <property type="project" value="TreeGrafter"/>
</dbReference>
<keyword evidence="7 11" id="KW-0378">Hydrolase</keyword>
<feature type="compositionally biased region" description="Low complexity" evidence="13">
    <location>
        <begin position="255"/>
        <end position="268"/>
    </location>
</feature>
<evidence type="ECO:0000256" key="13">
    <source>
        <dbReference type="SAM" id="MobiDB-lite"/>
    </source>
</evidence>
<feature type="compositionally biased region" description="Basic residues" evidence="13">
    <location>
        <begin position="49"/>
        <end position="61"/>
    </location>
</feature>
<keyword evidence="6" id="KW-0732">Signal</keyword>
<dbReference type="Proteomes" id="UP001141629">
    <property type="component" value="Unassembled WGS sequence"/>
</dbReference>
<dbReference type="NCBIfam" id="TIGR03921">
    <property type="entry name" value="T7SS_mycosin"/>
    <property type="match status" value="1"/>
</dbReference>
<feature type="compositionally biased region" description="Basic and acidic residues" evidence="13">
    <location>
        <begin position="166"/>
        <end position="175"/>
    </location>
</feature>
<protein>
    <submittedName>
        <fullName evidence="15">Type VII secretion-associated serine protease mycosin</fullName>
    </submittedName>
</protein>
<organism evidence="15 16">
    <name type="scientific">Mycobacterium yunnanensis</name>
    <dbReference type="NCBI Taxonomy" id="368477"/>
    <lineage>
        <taxon>Bacteria</taxon>
        <taxon>Bacillati</taxon>
        <taxon>Actinomycetota</taxon>
        <taxon>Actinomycetes</taxon>
        <taxon>Mycobacteriales</taxon>
        <taxon>Mycobacteriaceae</taxon>
        <taxon>Mycobacterium</taxon>
    </lineage>
</organism>
<dbReference type="InterPro" id="IPR022398">
    <property type="entry name" value="Peptidase_S8_His-AS"/>
</dbReference>
<evidence type="ECO:0000256" key="5">
    <source>
        <dbReference type="ARBA" id="ARBA00022692"/>
    </source>
</evidence>
<gene>
    <name evidence="15" type="primary">mycP</name>
    <name evidence="15" type="ORF">H7K45_14070</name>
</gene>
<keyword evidence="16" id="KW-1185">Reference proteome</keyword>
<feature type="region of interest" description="Disordered" evidence="13">
    <location>
        <begin position="685"/>
        <end position="709"/>
    </location>
</feature>
<comment type="subcellular location">
    <subcellularLocation>
        <location evidence="1">Cell membrane</location>
        <topology evidence="1">Single-pass membrane protein</topology>
    </subcellularLocation>
</comment>
<comment type="similarity">
    <text evidence="2 11 12">Belongs to the peptidase S8 family.</text>
</comment>
<dbReference type="InterPro" id="IPR023827">
    <property type="entry name" value="Peptidase_S8_Asp-AS"/>
</dbReference>
<evidence type="ECO:0000256" key="9">
    <source>
        <dbReference type="ARBA" id="ARBA00022989"/>
    </source>
</evidence>
<dbReference type="PANTHER" id="PTHR42884">
    <property type="entry name" value="PROPROTEIN CONVERTASE SUBTILISIN/KEXIN-RELATED"/>
    <property type="match status" value="1"/>
</dbReference>
<evidence type="ECO:0000256" key="7">
    <source>
        <dbReference type="ARBA" id="ARBA00022801"/>
    </source>
</evidence>
<reference evidence="15" key="1">
    <citation type="submission" date="2020-07" db="EMBL/GenBank/DDBJ databases">
        <authorList>
            <person name="Pettersson B.M.F."/>
            <person name="Behra P.R.K."/>
            <person name="Ramesh M."/>
            <person name="Das S."/>
            <person name="Dasgupta S."/>
            <person name="Kirsebom L.A."/>
        </authorList>
    </citation>
    <scope>NUCLEOTIDE SEQUENCE</scope>
    <source>
        <strain evidence="15">DSM 44838</strain>
    </source>
</reference>
<evidence type="ECO:0000259" key="14">
    <source>
        <dbReference type="Pfam" id="PF00082"/>
    </source>
</evidence>
<sequence length="747" mass="76909">MRDDVGRRDARRQRGIRRRRRPRRRRRRCGGGGRGADRRHRVFLGGQPRHGRPSGRGRFPRRPVGPGRAECVPGRGGRGVGLVGAVAPAWTALHDHGCGVGTFGAGGAGHRRRTAGGGGGRGAGDLGGRAVGAGAPTVDAGLRSRARSRTRRSDGRGRHRARRRERAGGGRDGGGHRGRRGRHLVRAGRCRSLRGVGGRRAAVAQQDPRRRGSPNRLGDRWCGRTRRRRLGAGEHSARGPRPGGLPGGRRRPGDRAPAPDAAHGGAPARPRRILRAGRRHPRRLLGWWCVHRHRRITAVTSRIALAVGVAAAVWSAPVAAAVPPPTVDDAGLPPARPPAPRSPTEQTDPCRVGPAVRGDAALASKAAQLQPVWRLTKGAGQTVAVIDTGVARHRLLPHLLPGGDYVSTGDGTQDCDGHGTIVAGIIGAAPTGPTETAFSGVAPEASILSIRQSSNVFRATEGADGPGVGDVETLAAAVRTAADAGATVINVSSVACAAADHELDDRSLGAALAYAVDVKNAVVVTAAGNVGGSGQCPRQNPTPDPKLAGQPDWDAVEVVVSPAWYDDYVLTVGSVDAAGRPSSFTLSGPWVDVAAAGEDVVSLSPDGDGVVDSVVGSTGPAPISGTSYSTPVVAGIVALVRSAAPQLTARQVMRRITDTAHHPAAGWDPWVGHGVVDALAAVTAGGAPAPAPARPPVSRTADATPPAQSSARRISLLGAAACVAVAATAGSVSVDRLRRRRKSVADD</sequence>
<dbReference type="PROSITE" id="PS00136">
    <property type="entry name" value="SUBTILASE_ASP"/>
    <property type="match status" value="1"/>
</dbReference>
<evidence type="ECO:0000313" key="16">
    <source>
        <dbReference type="Proteomes" id="UP001141629"/>
    </source>
</evidence>
<dbReference type="SUPFAM" id="SSF52743">
    <property type="entry name" value="Subtilisin-like"/>
    <property type="match status" value="1"/>
</dbReference>
<reference evidence="15" key="2">
    <citation type="journal article" date="2022" name="BMC Genomics">
        <title>Comparative genome analysis of mycobacteria focusing on tRNA and non-coding RNA.</title>
        <authorList>
            <person name="Behra P.R.K."/>
            <person name="Pettersson B.M.F."/>
            <person name="Ramesh M."/>
            <person name="Das S."/>
            <person name="Dasgupta S."/>
            <person name="Kirsebom L.A."/>
        </authorList>
    </citation>
    <scope>NUCLEOTIDE SEQUENCE</scope>
    <source>
        <strain evidence="15">DSM 44838</strain>
    </source>
</reference>
<feature type="active site" description="Charge relay system" evidence="11">
    <location>
        <position position="418"/>
    </location>
</feature>
<dbReference type="InterPro" id="IPR000209">
    <property type="entry name" value="Peptidase_S8/S53_dom"/>
</dbReference>
<dbReference type="Pfam" id="PF00082">
    <property type="entry name" value="Peptidase_S8"/>
    <property type="match status" value="1"/>
</dbReference>
<keyword evidence="8 11" id="KW-0720">Serine protease</keyword>
<keyword evidence="5" id="KW-0812">Transmembrane</keyword>
<feature type="compositionally biased region" description="Gly residues" evidence="13">
    <location>
        <begin position="115"/>
        <end position="131"/>
    </location>
</feature>
<dbReference type="PROSITE" id="PS51892">
    <property type="entry name" value="SUBTILASE"/>
    <property type="match status" value="1"/>
</dbReference>
<dbReference type="InterPro" id="IPR023834">
    <property type="entry name" value="T7SS_pept_S8A_mycosin"/>
</dbReference>
<feature type="active site" description="Charge relay system" evidence="11">
    <location>
        <position position="627"/>
    </location>
</feature>
<feature type="region of interest" description="Disordered" evidence="13">
    <location>
        <begin position="1"/>
        <end position="76"/>
    </location>
</feature>
<keyword evidence="4 11" id="KW-0645">Protease</keyword>
<feature type="region of interest" description="Disordered" evidence="13">
    <location>
        <begin position="325"/>
        <end position="351"/>
    </location>
</feature>
<evidence type="ECO:0000256" key="4">
    <source>
        <dbReference type="ARBA" id="ARBA00022670"/>
    </source>
</evidence>
<dbReference type="EMBL" id="JACKVK010000008">
    <property type="protein sequence ID" value="MCV7421670.1"/>
    <property type="molecule type" value="Genomic_DNA"/>
</dbReference>
<name>A0A9X3BTZ0_9MYCO</name>
<evidence type="ECO:0000256" key="1">
    <source>
        <dbReference type="ARBA" id="ARBA00004162"/>
    </source>
</evidence>
<evidence type="ECO:0000313" key="15">
    <source>
        <dbReference type="EMBL" id="MCV7421670.1"/>
    </source>
</evidence>
<dbReference type="AlphaFoldDB" id="A0A9X3BTZ0"/>
<evidence type="ECO:0000256" key="2">
    <source>
        <dbReference type="ARBA" id="ARBA00011073"/>
    </source>
</evidence>
<feature type="compositionally biased region" description="Low complexity" evidence="13">
    <location>
        <begin position="132"/>
        <end position="143"/>
    </location>
</feature>
<keyword evidence="3" id="KW-1003">Cell membrane</keyword>
<keyword evidence="9" id="KW-1133">Transmembrane helix</keyword>
<proteinExistence type="inferred from homology"/>
<feature type="region of interest" description="Disordered" evidence="13">
    <location>
        <begin position="106"/>
        <end position="277"/>
    </location>
</feature>
<dbReference type="GO" id="GO:0005886">
    <property type="term" value="C:plasma membrane"/>
    <property type="evidence" value="ECO:0007669"/>
    <property type="project" value="UniProtKB-SubCell"/>
</dbReference>
<dbReference type="GO" id="GO:0004252">
    <property type="term" value="F:serine-type endopeptidase activity"/>
    <property type="evidence" value="ECO:0007669"/>
    <property type="project" value="UniProtKB-UniRule"/>
</dbReference>
<feature type="compositionally biased region" description="Basic residues" evidence="13">
    <location>
        <begin position="176"/>
        <end position="192"/>
    </location>
</feature>
<keyword evidence="10" id="KW-0472">Membrane</keyword>
<dbReference type="InterPro" id="IPR015500">
    <property type="entry name" value="Peptidase_S8_subtilisin-rel"/>
</dbReference>